<sequence>MMVKWVAKKEVLAAELACAAAARALKLPVPGGALVLAEKHDLPGIPAKVRGANTDLVICFGSELQWPDDTLARPRGTDAAEEWVWGQVCQSQQGASGGAWDELVANDDRHCENLVYDGLRWWLIDHERALPSVAKVMQKFAEAIARQTVIDERASRNTLATEMLMRRPTDHKMEMLPSSWTSQRQRLIWMADQAQSWSTGIPDVDTVLMMAHVYLRSINLRLPALALHLQDRLARPSAASLWNSSSPPSA</sequence>
<evidence type="ECO:0000313" key="1">
    <source>
        <dbReference type="EMBL" id="PND37387.1"/>
    </source>
</evidence>
<gene>
    <name evidence="1" type="ORF">C1O66_07495</name>
</gene>
<name>A0A2N8KV98_9BURK</name>
<proteinExistence type="predicted"/>
<reference evidence="1 2" key="1">
    <citation type="submission" date="2018-01" db="EMBL/GenBank/DDBJ databases">
        <title>Draft genome sequence of Paucibacter aquatile CR182 isolated from freshwater of the Nakdong River.</title>
        <authorList>
            <person name="Choi A."/>
            <person name="Chung E.J."/>
        </authorList>
    </citation>
    <scope>NUCLEOTIDE SEQUENCE [LARGE SCALE GENOMIC DNA]</scope>
    <source>
        <strain evidence="1 2">CR182</strain>
    </source>
</reference>
<keyword evidence="2" id="KW-1185">Reference proteome</keyword>
<dbReference type="Proteomes" id="UP000235916">
    <property type="component" value="Unassembled WGS sequence"/>
</dbReference>
<organism evidence="1 2">
    <name type="scientific">Kinneretia aquatilis</name>
    <dbReference type="NCBI Taxonomy" id="2070761"/>
    <lineage>
        <taxon>Bacteria</taxon>
        <taxon>Pseudomonadati</taxon>
        <taxon>Pseudomonadota</taxon>
        <taxon>Betaproteobacteria</taxon>
        <taxon>Burkholderiales</taxon>
        <taxon>Sphaerotilaceae</taxon>
        <taxon>Roseateles</taxon>
    </lineage>
</organism>
<dbReference type="AlphaFoldDB" id="A0A2N8KV98"/>
<comment type="caution">
    <text evidence="1">The sequence shown here is derived from an EMBL/GenBank/DDBJ whole genome shotgun (WGS) entry which is preliminary data.</text>
</comment>
<protein>
    <submittedName>
        <fullName evidence="1">Uncharacterized protein</fullName>
    </submittedName>
</protein>
<evidence type="ECO:0000313" key="2">
    <source>
        <dbReference type="Proteomes" id="UP000235916"/>
    </source>
</evidence>
<accession>A0A2N8KV98</accession>
<dbReference type="EMBL" id="POSP01000003">
    <property type="protein sequence ID" value="PND37387.1"/>
    <property type="molecule type" value="Genomic_DNA"/>
</dbReference>